<comment type="caution">
    <text evidence="2">The sequence shown here is derived from an EMBL/GenBank/DDBJ whole genome shotgun (WGS) entry which is preliminary data.</text>
</comment>
<reference evidence="2 3" key="2">
    <citation type="journal article" date="2023" name="Mol. Biol. Evol.">
        <title>Genomics of Secondarily Temperate Adaptation in the Only Non-Antarctic Icefish.</title>
        <authorList>
            <person name="Rivera-Colon A.G."/>
            <person name="Rayamajhi N."/>
            <person name="Minhas B.F."/>
            <person name="Madrigal G."/>
            <person name="Bilyk K.T."/>
            <person name="Yoon V."/>
            <person name="Hune M."/>
            <person name="Gregory S."/>
            <person name="Cheng C.H.C."/>
            <person name="Catchen J.M."/>
        </authorList>
    </citation>
    <scope>NUCLEOTIDE SEQUENCE [LARGE SCALE GENOMIC DNA]</scope>
    <source>
        <strain evidence="2">JMC-PN-2008</strain>
    </source>
</reference>
<dbReference type="AlphaFoldDB" id="A0AAN8AUR1"/>
<gene>
    <name evidence="2" type="ORF">PBY51_012547</name>
</gene>
<evidence type="ECO:0000313" key="2">
    <source>
        <dbReference type="EMBL" id="KAK5868107.1"/>
    </source>
</evidence>
<dbReference type="EMBL" id="JAUZQC010000008">
    <property type="protein sequence ID" value="KAK5868107.1"/>
    <property type="molecule type" value="Genomic_DNA"/>
</dbReference>
<name>A0AAN8AUR1_ELEMC</name>
<dbReference type="Proteomes" id="UP001346869">
    <property type="component" value="Unassembled WGS sequence"/>
</dbReference>
<sequence>MCAECDRADSQLPRVLTHNLCVSSEVSMFPSDSHKASSARKPPSANSSCRNISQSATLSSQHFSGDMSKQGEQPRYSAVVSTVNEGQRGKKCSQNIMCQ</sequence>
<evidence type="ECO:0000256" key="1">
    <source>
        <dbReference type="SAM" id="MobiDB-lite"/>
    </source>
</evidence>
<feature type="compositionally biased region" description="Polar residues" evidence="1">
    <location>
        <begin position="44"/>
        <end position="63"/>
    </location>
</feature>
<organism evidence="2 3">
    <name type="scientific">Eleginops maclovinus</name>
    <name type="common">Patagonian blennie</name>
    <name type="synonym">Eleginus maclovinus</name>
    <dbReference type="NCBI Taxonomy" id="56733"/>
    <lineage>
        <taxon>Eukaryota</taxon>
        <taxon>Metazoa</taxon>
        <taxon>Chordata</taxon>
        <taxon>Craniata</taxon>
        <taxon>Vertebrata</taxon>
        <taxon>Euteleostomi</taxon>
        <taxon>Actinopterygii</taxon>
        <taxon>Neopterygii</taxon>
        <taxon>Teleostei</taxon>
        <taxon>Neoteleostei</taxon>
        <taxon>Acanthomorphata</taxon>
        <taxon>Eupercaria</taxon>
        <taxon>Perciformes</taxon>
        <taxon>Notothenioidei</taxon>
        <taxon>Eleginopidae</taxon>
        <taxon>Eleginops</taxon>
    </lineage>
</organism>
<accession>A0AAN8AUR1</accession>
<reference evidence="2 3" key="1">
    <citation type="journal article" date="2023" name="Genes (Basel)">
        <title>Chromosome-Level Genome Assembly and Circadian Gene Repertoire of the Patagonia Blennie Eleginops maclovinus-The Closest Ancestral Proxy of Antarctic Cryonotothenioids.</title>
        <authorList>
            <person name="Cheng C.C."/>
            <person name="Rivera-Colon A.G."/>
            <person name="Minhas B.F."/>
            <person name="Wilson L."/>
            <person name="Rayamajhi N."/>
            <person name="Vargas-Chacoff L."/>
            <person name="Catchen J.M."/>
        </authorList>
    </citation>
    <scope>NUCLEOTIDE SEQUENCE [LARGE SCALE GENOMIC DNA]</scope>
    <source>
        <strain evidence="2">JMC-PN-2008</strain>
    </source>
</reference>
<evidence type="ECO:0000313" key="3">
    <source>
        <dbReference type="Proteomes" id="UP001346869"/>
    </source>
</evidence>
<protein>
    <submittedName>
        <fullName evidence="2">Uncharacterized protein</fullName>
    </submittedName>
</protein>
<feature type="region of interest" description="Disordered" evidence="1">
    <location>
        <begin position="28"/>
        <end position="75"/>
    </location>
</feature>
<keyword evidence="3" id="KW-1185">Reference proteome</keyword>
<proteinExistence type="predicted"/>